<reference evidence="2" key="1">
    <citation type="submission" date="2021-06" db="EMBL/GenBank/DDBJ databases">
        <authorList>
            <person name="Kallberg Y."/>
            <person name="Tangrot J."/>
            <person name="Rosling A."/>
        </authorList>
    </citation>
    <scope>NUCLEOTIDE SEQUENCE</scope>
    <source>
        <strain evidence="2">MA453B</strain>
    </source>
</reference>
<feature type="compositionally biased region" description="Polar residues" evidence="1">
    <location>
        <begin position="129"/>
        <end position="144"/>
    </location>
</feature>
<gene>
    <name evidence="2" type="ORF">DERYTH_LOCUS5180</name>
</gene>
<evidence type="ECO:0000256" key="1">
    <source>
        <dbReference type="SAM" id="MobiDB-lite"/>
    </source>
</evidence>
<name>A0A9N9B379_9GLOM</name>
<feature type="compositionally biased region" description="Polar residues" evidence="1">
    <location>
        <begin position="78"/>
        <end position="106"/>
    </location>
</feature>
<accession>A0A9N9B379</accession>
<protein>
    <submittedName>
        <fullName evidence="2">8391_t:CDS:1</fullName>
    </submittedName>
</protein>
<dbReference type="AlphaFoldDB" id="A0A9N9B379"/>
<feature type="region of interest" description="Disordered" evidence="1">
    <location>
        <begin position="56"/>
        <end position="201"/>
    </location>
</feature>
<comment type="caution">
    <text evidence="2">The sequence shown here is derived from an EMBL/GenBank/DDBJ whole genome shotgun (WGS) entry which is preliminary data.</text>
</comment>
<proteinExistence type="predicted"/>
<feature type="compositionally biased region" description="Polar residues" evidence="1">
    <location>
        <begin position="155"/>
        <end position="172"/>
    </location>
</feature>
<sequence>MSTSVYLKSLDPLKKWNMYGGIKSSLEMFFDNLNIEDSTNKTADLIKAAEISDDKHMELEENDDGNNGNSRSGVLPISKQSQDRQFSSTTVQSHNTANEPTITSTSDGEENKEETTLLPTNRVKRKIIVTSSEEQVEQSNNRKNWPSRAARYLAQRTTPQTSRHKSTSSNSELPIEEDVGKRKNTIPTASRKKQPKISEES</sequence>
<keyword evidence="3" id="KW-1185">Reference proteome</keyword>
<evidence type="ECO:0000313" key="3">
    <source>
        <dbReference type="Proteomes" id="UP000789405"/>
    </source>
</evidence>
<dbReference type="Proteomes" id="UP000789405">
    <property type="component" value="Unassembled WGS sequence"/>
</dbReference>
<dbReference type="EMBL" id="CAJVPY010002119">
    <property type="protein sequence ID" value="CAG8549158.1"/>
    <property type="molecule type" value="Genomic_DNA"/>
</dbReference>
<organism evidence="2 3">
    <name type="scientific">Dentiscutata erythropus</name>
    <dbReference type="NCBI Taxonomy" id="1348616"/>
    <lineage>
        <taxon>Eukaryota</taxon>
        <taxon>Fungi</taxon>
        <taxon>Fungi incertae sedis</taxon>
        <taxon>Mucoromycota</taxon>
        <taxon>Glomeromycotina</taxon>
        <taxon>Glomeromycetes</taxon>
        <taxon>Diversisporales</taxon>
        <taxon>Gigasporaceae</taxon>
        <taxon>Dentiscutata</taxon>
    </lineage>
</organism>
<evidence type="ECO:0000313" key="2">
    <source>
        <dbReference type="EMBL" id="CAG8549158.1"/>
    </source>
</evidence>